<evidence type="ECO:0000256" key="8">
    <source>
        <dbReference type="SAM" id="MobiDB-lite"/>
    </source>
</evidence>
<dbReference type="GO" id="GO:0046872">
    <property type="term" value="F:metal ion binding"/>
    <property type="evidence" value="ECO:0007669"/>
    <property type="project" value="UniProtKB-KW"/>
</dbReference>
<keyword evidence="9" id="KW-0472">Membrane</keyword>
<reference evidence="12 13" key="1">
    <citation type="submission" date="2023-11" db="EMBL/GenBank/DDBJ databases">
        <title>Halocaridina rubra genome assembly.</title>
        <authorList>
            <person name="Smith C."/>
        </authorList>
    </citation>
    <scope>NUCLEOTIDE SEQUENCE [LARGE SCALE GENOMIC DNA]</scope>
    <source>
        <strain evidence="12">EP-1</strain>
        <tissue evidence="12">Whole</tissue>
    </source>
</reference>
<dbReference type="GO" id="GO:0004222">
    <property type="term" value="F:metalloendopeptidase activity"/>
    <property type="evidence" value="ECO:0007669"/>
    <property type="project" value="InterPro"/>
</dbReference>
<dbReference type="Gene3D" id="3.40.390.10">
    <property type="entry name" value="Collagenase (Catalytic Domain)"/>
    <property type="match status" value="1"/>
</dbReference>
<feature type="compositionally biased region" description="Basic and acidic residues" evidence="8">
    <location>
        <begin position="114"/>
        <end position="123"/>
    </location>
</feature>
<keyword evidence="5" id="KW-0378">Hydrolase</keyword>
<dbReference type="InterPro" id="IPR018497">
    <property type="entry name" value="Peptidase_M13_C"/>
</dbReference>
<name>A0AAN8WTL5_HALRR</name>
<organism evidence="12 13">
    <name type="scientific">Halocaridina rubra</name>
    <name type="common">Hawaiian red shrimp</name>
    <dbReference type="NCBI Taxonomy" id="373956"/>
    <lineage>
        <taxon>Eukaryota</taxon>
        <taxon>Metazoa</taxon>
        <taxon>Ecdysozoa</taxon>
        <taxon>Arthropoda</taxon>
        <taxon>Crustacea</taxon>
        <taxon>Multicrustacea</taxon>
        <taxon>Malacostraca</taxon>
        <taxon>Eumalacostraca</taxon>
        <taxon>Eucarida</taxon>
        <taxon>Decapoda</taxon>
        <taxon>Pleocyemata</taxon>
        <taxon>Caridea</taxon>
        <taxon>Atyoidea</taxon>
        <taxon>Atyidae</taxon>
        <taxon>Halocaridina</taxon>
    </lineage>
</organism>
<dbReference type="CDD" id="cd08662">
    <property type="entry name" value="M13"/>
    <property type="match status" value="1"/>
</dbReference>
<evidence type="ECO:0000259" key="11">
    <source>
        <dbReference type="Pfam" id="PF05649"/>
    </source>
</evidence>
<evidence type="ECO:0000256" key="1">
    <source>
        <dbReference type="ARBA" id="ARBA00001947"/>
    </source>
</evidence>
<evidence type="ECO:0000313" key="13">
    <source>
        <dbReference type="Proteomes" id="UP001381693"/>
    </source>
</evidence>
<dbReference type="Pfam" id="PF05649">
    <property type="entry name" value="Peptidase_M13_N"/>
    <property type="match status" value="1"/>
</dbReference>
<dbReference type="AlphaFoldDB" id="A0AAN8WTL5"/>
<keyword evidence="9" id="KW-1133">Transmembrane helix</keyword>
<dbReference type="InterPro" id="IPR008753">
    <property type="entry name" value="Peptidase_M13_N"/>
</dbReference>
<dbReference type="SUPFAM" id="SSF55486">
    <property type="entry name" value="Metalloproteases ('zincins'), catalytic domain"/>
    <property type="match status" value="1"/>
</dbReference>
<dbReference type="InterPro" id="IPR024079">
    <property type="entry name" value="MetalloPept_cat_dom_sf"/>
</dbReference>
<dbReference type="Pfam" id="PF01431">
    <property type="entry name" value="Peptidase_M13"/>
    <property type="match status" value="1"/>
</dbReference>
<keyword evidence="4" id="KW-0479">Metal-binding</keyword>
<evidence type="ECO:0000256" key="9">
    <source>
        <dbReference type="SAM" id="Phobius"/>
    </source>
</evidence>
<dbReference type="Gene3D" id="1.10.1380.10">
    <property type="entry name" value="Neutral endopeptidase , domain2"/>
    <property type="match status" value="1"/>
</dbReference>
<evidence type="ECO:0000256" key="6">
    <source>
        <dbReference type="ARBA" id="ARBA00022833"/>
    </source>
</evidence>
<feature type="transmembrane region" description="Helical" evidence="9">
    <location>
        <begin position="38"/>
        <end position="60"/>
    </location>
</feature>
<dbReference type="InterPro" id="IPR042089">
    <property type="entry name" value="Peptidase_M13_dom_2"/>
</dbReference>
<evidence type="ECO:0000256" key="3">
    <source>
        <dbReference type="ARBA" id="ARBA00022670"/>
    </source>
</evidence>
<accession>A0AAN8WTL5</accession>
<gene>
    <name evidence="12" type="ORF">SK128_024308</name>
</gene>
<keyword evidence="13" id="KW-1185">Reference proteome</keyword>
<evidence type="ECO:0000256" key="7">
    <source>
        <dbReference type="ARBA" id="ARBA00023049"/>
    </source>
</evidence>
<evidence type="ECO:0000256" key="2">
    <source>
        <dbReference type="ARBA" id="ARBA00007357"/>
    </source>
</evidence>
<sequence length="821" mass="91528">MSTLKEHISHQNQPSSVFSLEALSPKRKTTKINVSGRAAAIFGISLVVVLAVVSTIAFIAPGSQQKPDNEVLESQKQDIHPQVIANINDLKPRLPEPEKVVVQAPRSENLTWSGDKKNEKDIGRGSSTRNGTTVCETSACAIAGAQIIEAIDFSTNPCDNFYQFACGGWINKHPIPEDGRDAVYDEVYFTVDKRLELILESGPPANAPLPLNMTRTFYDACNDTDTLEVAGLFPLISVMEINGDWPMITENWDPANFDLQQSLVRLRDLNANPLLAVGVDTNVLNTTQNIIYLDAGTLPLSVGIMGNPSDTVLNAYRTYMHDTAKEMKDQISPGLPDSVIAPQVEEVIQFEMAFSQIVINAAEHNTDPTWLTTISGIQSDTDDGTVGVFDWLAFMQLIFADTGVLIQDSEPVLSFKSPFFADFSNFLAATDTRIVANAILWWWVYELSTETTSRMREIAYNFNEDLTGAQAPDRSAVCTRMTNLDLGFAVSRDYVDRYFSPAAKQEVSEMVTDMRVAFDSLMNENTWMLPDDLVVAKEKLAAIDAFVAYPDWILNDTELTLGYEGLDIVEKQHFSNLLRVGKWYDKNSLATLRETPVHSFNIPPTVVNAFYSAVENSITILVGMLQNPYFAHGSLAAVNYAAIGFFIGHEMTHGFDNIGRLYDKDGNLVQWWSDETIAAYNERAQCFIDQYDNYFPPELPEIGLNISVGGRRTEPENIADNGGIRVAARAYELYVDRYGQEPGLPGLDEFSLKQIFYLGFSYPWCVHESPEVVLEHLVLDPHAPDRFRVLGPLSNDEEFSKVWNCPAGSPMNRGENRCLLW</sequence>
<dbReference type="PRINTS" id="PR00786">
    <property type="entry name" value="NEPRILYSIN"/>
</dbReference>
<evidence type="ECO:0000256" key="5">
    <source>
        <dbReference type="ARBA" id="ARBA00022801"/>
    </source>
</evidence>
<evidence type="ECO:0000256" key="4">
    <source>
        <dbReference type="ARBA" id="ARBA00022723"/>
    </source>
</evidence>
<comment type="cofactor">
    <cofactor evidence="1">
        <name>Zn(2+)</name>
        <dbReference type="ChEBI" id="CHEBI:29105"/>
    </cofactor>
</comment>
<feature type="region of interest" description="Disordered" evidence="8">
    <location>
        <begin position="111"/>
        <end position="131"/>
    </location>
</feature>
<proteinExistence type="inferred from homology"/>
<evidence type="ECO:0000259" key="10">
    <source>
        <dbReference type="Pfam" id="PF01431"/>
    </source>
</evidence>
<evidence type="ECO:0000313" key="12">
    <source>
        <dbReference type="EMBL" id="KAK7072076.1"/>
    </source>
</evidence>
<dbReference type="GO" id="GO:0016485">
    <property type="term" value="P:protein processing"/>
    <property type="evidence" value="ECO:0007669"/>
    <property type="project" value="TreeGrafter"/>
</dbReference>
<dbReference type="Proteomes" id="UP001381693">
    <property type="component" value="Unassembled WGS sequence"/>
</dbReference>
<comment type="caution">
    <text evidence="12">The sequence shown here is derived from an EMBL/GenBank/DDBJ whole genome shotgun (WGS) entry which is preliminary data.</text>
</comment>
<keyword evidence="6" id="KW-0862">Zinc</keyword>
<protein>
    <submittedName>
        <fullName evidence="12">Uncharacterized protein</fullName>
    </submittedName>
</protein>
<comment type="similarity">
    <text evidence="2">Belongs to the peptidase M13 family.</text>
</comment>
<feature type="domain" description="Peptidase M13 N-terminal" evidence="11">
    <location>
        <begin position="157"/>
        <end position="550"/>
    </location>
</feature>
<feature type="domain" description="Peptidase M13 C-terminal" evidence="10">
    <location>
        <begin position="608"/>
        <end position="815"/>
    </location>
</feature>
<dbReference type="PROSITE" id="PS51885">
    <property type="entry name" value="NEPRILYSIN"/>
    <property type="match status" value="1"/>
</dbReference>
<keyword evidence="3" id="KW-0645">Protease</keyword>
<dbReference type="EMBL" id="JAXCGZ010013702">
    <property type="protein sequence ID" value="KAK7072076.1"/>
    <property type="molecule type" value="Genomic_DNA"/>
</dbReference>
<keyword evidence="9" id="KW-0812">Transmembrane</keyword>
<dbReference type="PANTHER" id="PTHR11733:SF237">
    <property type="entry name" value="NEPRILYSIN-LIKE 4"/>
    <property type="match status" value="1"/>
</dbReference>
<dbReference type="PANTHER" id="PTHR11733">
    <property type="entry name" value="ZINC METALLOPROTEASE FAMILY M13 NEPRILYSIN-RELATED"/>
    <property type="match status" value="1"/>
</dbReference>
<keyword evidence="7" id="KW-0482">Metalloprotease</keyword>
<dbReference type="GO" id="GO:0005886">
    <property type="term" value="C:plasma membrane"/>
    <property type="evidence" value="ECO:0007669"/>
    <property type="project" value="TreeGrafter"/>
</dbReference>
<dbReference type="InterPro" id="IPR000718">
    <property type="entry name" value="Peptidase_M13"/>
</dbReference>